<dbReference type="PROSITE" id="PS50303">
    <property type="entry name" value="PUM_HD"/>
    <property type="match status" value="1"/>
</dbReference>
<dbReference type="GO" id="GO:0003729">
    <property type="term" value="F:mRNA binding"/>
    <property type="evidence" value="ECO:0007669"/>
    <property type="project" value="TreeGrafter"/>
</dbReference>
<dbReference type="GO" id="GO:0005737">
    <property type="term" value="C:cytoplasm"/>
    <property type="evidence" value="ECO:0007669"/>
    <property type="project" value="TreeGrafter"/>
</dbReference>
<feature type="repeat" description="Pumilio" evidence="2">
    <location>
        <begin position="289"/>
        <end position="324"/>
    </location>
</feature>
<organism evidence="5 6">
    <name type="scientific">Wickerhamomyces mucosus</name>
    <dbReference type="NCBI Taxonomy" id="1378264"/>
    <lineage>
        <taxon>Eukaryota</taxon>
        <taxon>Fungi</taxon>
        <taxon>Dikarya</taxon>
        <taxon>Ascomycota</taxon>
        <taxon>Saccharomycotina</taxon>
        <taxon>Saccharomycetes</taxon>
        <taxon>Phaffomycetales</taxon>
        <taxon>Wickerhamomycetaceae</taxon>
        <taxon>Wickerhamomyces</taxon>
    </lineage>
</organism>
<dbReference type="Gene3D" id="1.25.10.10">
    <property type="entry name" value="Leucine-rich Repeat Variant"/>
    <property type="match status" value="1"/>
</dbReference>
<accession>A0A9P8TCH3</accession>
<protein>
    <recommendedName>
        <fullName evidence="4">PUM-HD domain-containing protein</fullName>
    </recommendedName>
</protein>
<dbReference type="PROSITE" id="PS50302">
    <property type="entry name" value="PUM"/>
    <property type="match status" value="5"/>
</dbReference>
<dbReference type="InterPro" id="IPR033133">
    <property type="entry name" value="PUM-HD"/>
</dbReference>
<dbReference type="FunFam" id="1.25.10.10:FF:000237">
    <property type="entry name" value="Pumilio homolog 9"/>
    <property type="match status" value="1"/>
</dbReference>
<feature type="repeat" description="Pumilio" evidence="2">
    <location>
        <begin position="505"/>
        <end position="547"/>
    </location>
</feature>
<proteinExistence type="predicted"/>
<reference evidence="5" key="2">
    <citation type="submission" date="2021-01" db="EMBL/GenBank/DDBJ databases">
        <authorList>
            <person name="Schikora-Tamarit M.A."/>
        </authorList>
    </citation>
    <scope>NUCLEOTIDE SEQUENCE</scope>
    <source>
        <strain evidence="5">CBS6341</strain>
    </source>
</reference>
<feature type="repeat" description="Pumilio" evidence="2">
    <location>
        <begin position="433"/>
        <end position="469"/>
    </location>
</feature>
<dbReference type="SMART" id="SM00025">
    <property type="entry name" value="Pumilio"/>
    <property type="match status" value="8"/>
</dbReference>
<dbReference type="SUPFAM" id="SSF48371">
    <property type="entry name" value="ARM repeat"/>
    <property type="match status" value="1"/>
</dbReference>
<dbReference type="CDD" id="cd07920">
    <property type="entry name" value="Pumilio"/>
    <property type="match status" value="1"/>
</dbReference>
<name>A0A9P8TCH3_9ASCO</name>
<evidence type="ECO:0000256" key="1">
    <source>
        <dbReference type="ARBA" id="ARBA00022737"/>
    </source>
</evidence>
<dbReference type="PANTHER" id="PTHR12537:SF13">
    <property type="entry name" value="PUMILIO HOMOLOGY DOMAIN FAMILY MEMBER 4"/>
    <property type="match status" value="1"/>
</dbReference>
<dbReference type="InterPro" id="IPR016024">
    <property type="entry name" value="ARM-type_fold"/>
</dbReference>
<dbReference type="InterPro" id="IPR033712">
    <property type="entry name" value="Pumilio_RNA-bd"/>
</dbReference>
<feature type="region of interest" description="Disordered" evidence="3">
    <location>
        <begin position="172"/>
        <end position="193"/>
    </location>
</feature>
<dbReference type="AlphaFoldDB" id="A0A9P8TCH3"/>
<dbReference type="GO" id="GO:0010608">
    <property type="term" value="P:post-transcriptional regulation of gene expression"/>
    <property type="evidence" value="ECO:0007669"/>
    <property type="project" value="TreeGrafter"/>
</dbReference>
<dbReference type="PANTHER" id="PTHR12537">
    <property type="entry name" value="RNA BINDING PROTEIN PUMILIO-RELATED"/>
    <property type="match status" value="1"/>
</dbReference>
<evidence type="ECO:0000313" key="5">
    <source>
        <dbReference type="EMBL" id="KAH3673684.1"/>
    </source>
</evidence>
<feature type="compositionally biased region" description="Low complexity" evidence="3">
    <location>
        <begin position="180"/>
        <end position="190"/>
    </location>
</feature>
<feature type="repeat" description="Pumilio" evidence="2">
    <location>
        <begin position="325"/>
        <end position="360"/>
    </location>
</feature>
<gene>
    <name evidence="5" type="ORF">WICMUC_003500</name>
</gene>
<dbReference type="Proteomes" id="UP000769528">
    <property type="component" value="Unassembled WGS sequence"/>
</dbReference>
<comment type="caution">
    <text evidence="5">The sequence shown here is derived from an EMBL/GenBank/DDBJ whole genome shotgun (WGS) entry which is preliminary data.</text>
</comment>
<sequence length="605" mass="69623">MSLNNKTVTDGEDPALKIENKDESELINLSTFNNLAIVDDVKSDAHKLDPSNPTPTPDLNAFQQHPQQPQLHPHPHPHPHPQAPHQQFIPNQFHGILPPVQRFHPHNHYLSAPPPPPLQHHPFFPDFGFNLHNENVNWNSNNDKPINEPFNHQFEENNVNVNDDLSIKLNKDESKRDSVNPNHNINNNIMLPPPPPPPQLWNGANNFENHFIPHHGHHNQFEQRNHRRFNKKFPQQRNKKFEDSSIFNNLTIQDFKGEILSLCKDQYGCRFLQKQIDINPLNADLIFSEILNNIVGLMSDPFGNYLIQKLIENLNDDNRLIFIEETYTHFTTIALNPHGTRSLQKLVDCVKYDTEIHLIETSLKNNILLLSQDLNGNHVIQKILVKFDYKNLDFIINEILDDCLSISTQKHGCCVLQRCLDNGSIEQCLKLCTVISNYLNELSIDPFGNYVLQYIINKNFIEINFKILTFVKLNFLRLSVHKFGSNVIERILKSSSEFSDDLINEILLSYSNDLIKLINDPFGNYVLQTCLDSCDSVQFKKFSNILKPLLSQIRNTPHGRRISIRLQQGILPSQNVNSKVDITAEPATELEEPKIENDLPKVISS</sequence>
<feature type="domain" description="PUM-HD" evidence="4">
    <location>
        <begin position="233"/>
        <end position="570"/>
    </location>
</feature>
<evidence type="ECO:0000256" key="3">
    <source>
        <dbReference type="SAM" id="MobiDB-lite"/>
    </source>
</evidence>
<dbReference type="InterPro" id="IPR011989">
    <property type="entry name" value="ARM-like"/>
</dbReference>
<reference evidence="5" key="1">
    <citation type="journal article" date="2021" name="Open Biol.">
        <title>Shared evolutionary footprints suggest mitochondrial oxidative damage underlies multiple complex I losses in fungi.</title>
        <authorList>
            <person name="Schikora-Tamarit M.A."/>
            <person name="Marcet-Houben M."/>
            <person name="Nosek J."/>
            <person name="Gabaldon T."/>
        </authorList>
    </citation>
    <scope>NUCLEOTIDE SEQUENCE</scope>
    <source>
        <strain evidence="5">CBS6341</strain>
    </source>
</reference>
<dbReference type="GO" id="GO:0010629">
    <property type="term" value="P:negative regulation of gene expression"/>
    <property type="evidence" value="ECO:0007669"/>
    <property type="project" value="UniProtKB-ARBA"/>
</dbReference>
<keyword evidence="1" id="KW-0677">Repeat</keyword>
<evidence type="ECO:0000259" key="4">
    <source>
        <dbReference type="PROSITE" id="PS50303"/>
    </source>
</evidence>
<evidence type="ECO:0000313" key="6">
    <source>
        <dbReference type="Proteomes" id="UP000769528"/>
    </source>
</evidence>
<feature type="repeat" description="Pumilio" evidence="2">
    <location>
        <begin position="362"/>
        <end position="397"/>
    </location>
</feature>
<keyword evidence="6" id="KW-1185">Reference proteome</keyword>
<dbReference type="OrthoDB" id="668540at2759"/>
<feature type="region of interest" description="Disordered" evidence="3">
    <location>
        <begin position="44"/>
        <end position="87"/>
    </location>
</feature>
<dbReference type="Pfam" id="PF00806">
    <property type="entry name" value="PUF"/>
    <property type="match status" value="8"/>
</dbReference>
<dbReference type="InterPro" id="IPR001313">
    <property type="entry name" value="Pumilio_RNA-bd_rpt"/>
</dbReference>
<dbReference type="EMBL" id="JAEUBF010000948">
    <property type="protein sequence ID" value="KAH3673684.1"/>
    <property type="molecule type" value="Genomic_DNA"/>
</dbReference>
<evidence type="ECO:0000256" key="2">
    <source>
        <dbReference type="PROSITE-ProRule" id="PRU00317"/>
    </source>
</evidence>